<organism evidence="1 2">
    <name type="scientific">Taxus chinensis</name>
    <name type="common">Chinese yew</name>
    <name type="synonym">Taxus wallichiana var. chinensis</name>
    <dbReference type="NCBI Taxonomy" id="29808"/>
    <lineage>
        <taxon>Eukaryota</taxon>
        <taxon>Viridiplantae</taxon>
        <taxon>Streptophyta</taxon>
        <taxon>Embryophyta</taxon>
        <taxon>Tracheophyta</taxon>
        <taxon>Spermatophyta</taxon>
        <taxon>Pinopsida</taxon>
        <taxon>Pinidae</taxon>
        <taxon>Conifers II</taxon>
        <taxon>Cupressales</taxon>
        <taxon>Taxaceae</taxon>
        <taxon>Taxus</taxon>
    </lineage>
</organism>
<accession>A0AA38H0F5</accession>
<sequence>MLMRWLLDGTTGECSRWKRCFQSLRPRGKGEVFAVEARDQWNGPLVRSCSAPWPRVLLGEGEAGATGK</sequence>
<dbReference type="AlphaFoldDB" id="A0AA38H0F5"/>
<keyword evidence="2" id="KW-1185">Reference proteome</keyword>
<proteinExistence type="predicted"/>
<name>A0AA38H0F5_TAXCH</name>
<gene>
    <name evidence="1" type="ORF">KI387_003108</name>
</gene>
<comment type="caution">
    <text evidence="1">The sequence shown here is derived from an EMBL/GenBank/DDBJ whole genome shotgun (WGS) entry which is preliminary data.</text>
</comment>
<dbReference type="Proteomes" id="UP000824469">
    <property type="component" value="Unassembled WGS sequence"/>
</dbReference>
<protein>
    <submittedName>
        <fullName evidence="1">Uncharacterized protein</fullName>
    </submittedName>
</protein>
<dbReference type="EMBL" id="JAHRHJ020000001">
    <property type="protein sequence ID" value="KAH9331000.1"/>
    <property type="molecule type" value="Genomic_DNA"/>
</dbReference>
<feature type="non-terminal residue" evidence="1">
    <location>
        <position position="68"/>
    </location>
</feature>
<evidence type="ECO:0000313" key="2">
    <source>
        <dbReference type="Proteomes" id="UP000824469"/>
    </source>
</evidence>
<evidence type="ECO:0000313" key="1">
    <source>
        <dbReference type="EMBL" id="KAH9331000.1"/>
    </source>
</evidence>
<reference evidence="1 2" key="1">
    <citation type="journal article" date="2021" name="Nat. Plants">
        <title>The Taxus genome provides insights into paclitaxel biosynthesis.</title>
        <authorList>
            <person name="Xiong X."/>
            <person name="Gou J."/>
            <person name="Liao Q."/>
            <person name="Li Y."/>
            <person name="Zhou Q."/>
            <person name="Bi G."/>
            <person name="Li C."/>
            <person name="Du R."/>
            <person name="Wang X."/>
            <person name="Sun T."/>
            <person name="Guo L."/>
            <person name="Liang H."/>
            <person name="Lu P."/>
            <person name="Wu Y."/>
            <person name="Zhang Z."/>
            <person name="Ro D.K."/>
            <person name="Shang Y."/>
            <person name="Huang S."/>
            <person name="Yan J."/>
        </authorList>
    </citation>
    <scope>NUCLEOTIDE SEQUENCE [LARGE SCALE GENOMIC DNA]</scope>
    <source>
        <strain evidence="1">Ta-2019</strain>
    </source>
</reference>